<name>A0A437M1V8_9PROT</name>
<evidence type="ECO:0000256" key="4">
    <source>
        <dbReference type="ARBA" id="ARBA00023098"/>
    </source>
</evidence>
<dbReference type="SUPFAM" id="SSF69593">
    <property type="entry name" value="Glycerol-3-phosphate (1)-acyltransferase"/>
    <property type="match status" value="1"/>
</dbReference>
<keyword evidence="4" id="KW-0443">Lipid metabolism</keyword>
<feature type="domain" description="Phospholipid/glycerol acyltransferase" evidence="6">
    <location>
        <begin position="72"/>
        <end position="182"/>
    </location>
</feature>
<dbReference type="GO" id="GO:0003841">
    <property type="term" value="F:1-acylglycerol-3-phosphate O-acyltransferase activity"/>
    <property type="evidence" value="ECO:0007669"/>
    <property type="project" value="TreeGrafter"/>
</dbReference>
<evidence type="ECO:0000313" key="8">
    <source>
        <dbReference type="Proteomes" id="UP000282957"/>
    </source>
</evidence>
<keyword evidence="3 7" id="KW-0808">Transferase</keyword>
<dbReference type="PANTHER" id="PTHR10434">
    <property type="entry name" value="1-ACYL-SN-GLYCEROL-3-PHOSPHATE ACYLTRANSFERASE"/>
    <property type="match status" value="1"/>
</dbReference>
<dbReference type="PANTHER" id="PTHR10434:SF64">
    <property type="entry name" value="1-ACYL-SN-GLYCEROL-3-PHOSPHATE ACYLTRANSFERASE-RELATED"/>
    <property type="match status" value="1"/>
</dbReference>
<dbReference type="Proteomes" id="UP000282957">
    <property type="component" value="Unassembled WGS sequence"/>
</dbReference>
<keyword evidence="2" id="KW-0444">Lipid biosynthesis</keyword>
<dbReference type="SMART" id="SM00563">
    <property type="entry name" value="PlsC"/>
    <property type="match status" value="1"/>
</dbReference>
<reference evidence="7 8" key="1">
    <citation type="submission" date="2019-01" db="EMBL/GenBank/DDBJ databases">
        <authorList>
            <person name="Chen W.-M."/>
        </authorList>
    </citation>
    <scope>NUCLEOTIDE SEQUENCE [LARGE SCALE GENOMIC DNA]</scope>
    <source>
        <strain evidence="7 8">CCP-6</strain>
    </source>
</reference>
<evidence type="ECO:0000313" key="7">
    <source>
        <dbReference type="EMBL" id="RVT91504.1"/>
    </source>
</evidence>
<keyword evidence="5 7" id="KW-0012">Acyltransferase</keyword>
<dbReference type="OrthoDB" id="9806880at2"/>
<evidence type="ECO:0000256" key="1">
    <source>
        <dbReference type="ARBA" id="ARBA00005189"/>
    </source>
</evidence>
<protein>
    <submittedName>
        <fullName evidence="7">1-acyl-sn-glycerol-3-phosphate acyltransferase</fullName>
    </submittedName>
</protein>
<sequence>MEDRPLGGRGRALRRLATVLLWTALCVPLQALLLLFPGRAKARFPMAYWRGMCWLIGLKLQVVGRPAGHDGTLYVSNHTSWLDILVLGAVLETRFVSKADVASWPGIGVVAKLGRTLFVSRSRTGTGRESNEISATLKGGDSVMLFPEGTTSDGTRVLPFRSSFLSVASEAKQVQPTTVVYDRMGGLPACRRDRPVFAWYGDMETLSHAWYLLRHTGTRATVVFHEAFAPETLPNRKVMASEIGRIVSISAAQLRQNRPVEALAAPARRG</sequence>
<dbReference type="Pfam" id="PF01553">
    <property type="entry name" value="Acyltransferase"/>
    <property type="match status" value="1"/>
</dbReference>
<comment type="caution">
    <text evidence="7">The sequence shown here is derived from an EMBL/GenBank/DDBJ whole genome shotgun (WGS) entry which is preliminary data.</text>
</comment>
<evidence type="ECO:0000256" key="2">
    <source>
        <dbReference type="ARBA" id="ARBA00022516"/>
    </source>
</evidence>
<dbReference type="GO" id="GO:0006654">
    <property type="term" value="P:phosphatidic acid biosynthetic process"/>
    <property type="evidence" value="ECO:0007669"/>
    <property type="project" value="TreeGrafter"/>
</dbReference>
<keyword evidence="8" id="KW-1185">Reference proteome</keyword>
<evidence type="ECO:0000259" key="6">
    <source>
        <dbReference type="SMART" id="SM00563"/>
    </source>
</evidence>
<dbReference type="AlphaFoldDB" id="A0A437M1V8"/>
<evidence type="ECO:0000256" key="5">
    <source>
        <dbReference type="ARBA" id="ARBA00023315"/>
    </source>
</evidence>
<proteinExistence type="predicted"/>
<accession>A0A437M1V8</accession>
<gene>
    <name evidence="7" type="ORF">EOD42_22670</name>
</gene>
<dbReference type="EMBL" id="SACL01000011">
    <property type="protein sequence ID" value="RVT91504.1"/>
    <property type="molecule type" value="Genomic_DNA"/>
</dbReference>
<organism evidence="7 8">
    <name type="scientific">Rhodovarius crocodyli</name>
    <dbReference type="NCBI Taxonomy" id="1979269"/>
    <lineage>
        <taxon>Bacteria</taxon>
        <taxon>Pseudomonadati</taxon>
        <taxon>Pseudomonadota</taxon>
        <taxon>Alphaproteobacteria</taxon>
        <taxon>Acetobacterales</taxon>
        <taxon>Roseomonadaceae</taxon>
        <taxon>Rhodovarius</taxon>
    </lineage>
</organism>
<dbReference type="InterPro" id="IPR002123">
    <property type="entry name" value="Plipid/glycerol_acylTrfase"/>
</dbReference>
<dbReference type="CDD" id="cd07989">
    <property type="entry name" value="LPLAT_AGPAT-like"/>
    <property type="match status" value="1"/>
</dbReference>
<comment type="pathway">
    <text evidence="1">Lipid metabolism.</text>
</comment>
<evidence type="ECO:0000256" key="3">
    <source>
        <dbReference type="ARBA" id="ARBA00022679"/>
    </source>
</evidence>